<evidence type="ECO:0000313" key="2">
    <source>
        <dbReference type="Proteomes" id="UP000078492"/>
    </source>
</evidence>
<dbReference type="EMBL" id="KQ980970">
    <property type="protein sequence ID" value="KYN10919.1"/>
    <property type="molecule type" value="Genomic_DNA"/>
</dbReference>
<reference evidence="1 2" key="1">
    <citation type="submission" date="2015-09" db="EMBL/GenBank/DDBJ databases">
        <title>Trachymyrmex cornetzi WGS genome.</title>
        <authorList>
            <person name="Nygaard S."/>
            <person name="Hu H."/>
            <person name="Boomsma J."/>
            <person name="Zhang G."/>
        </authorList>
    </citation>
    <scope>NUCLEOTIDE SEQUENCE [LARGE SCALE GENOMIC DNA]</scope>
    <source>
        <strain evidence="1">Tcor2-1</strain>
        <tissue evidence="1">Whole body</tissue>
    </source>
</reference>
<protein>
    <submittedName>
        <fullName evidence="1">Uncharacterized protein</fullName>
    </submittedName>
</protein>
<proteinExistence type="predicted"/>
<dbReference type="AlphaFoldDB" id="A0A151ITY6"/>
<gene>
    <name evidence="1" type="ORF">ALC57_16921</name>
</gene>
<name>A0A151ITY6_9HYME</name>
<accession>A0A151ITY6</accession>
<dbReference type="Proteomes" id="UP000078492">
    <property type="component" value="Unassembled WGS sequence"/>
</dbReference>
<keyword evidence="2" id="KW-1185">Reference proteome</keyword>
<organism evidence="1 2">
    <name type="scientific">Trachymyrmex cornetzi</name>
    <dbReference type="NCBI Taxonomy" id="471704"/>
    <lineage>
        <taxon>Eukaryota</taxon>
        <taxon>Metazoa</taxon>
        <taxon>Ecdysozoa</taxon>
        <taxon>Arthropoda</taxon>
        <taxon>Hexapoda</taxon>
        <taxon>Insecta</taxon>
        <taxon>Pterygota</taxon>
        <taxon>Neoptera</taxon>
        <taxon>Endopterygota</taxon>
        <taxon>Hymenoptera</taxon>
        <taxon>Apocrita</taxon>
        <taxon>Aculeata</taxon>
        <taxon>Formicoidea</taxon>
        <taxon>Formicidae</taxon>
        <taxon>Myrmicinae</taxon>
        <taxon>Trachymyrmex</taxon>
    </lineage>
</organism>
<sequence>MNTKVPFSDIHNNNRDINFCNCTNESTITSNSAFPLLPLQRAAGSQCSIN</sequence>
<evidence type="ECO:0000313" key="1">
    <source>
        <dbReference type="EMBL" id="KYN10919.1"/>
    </source>
</evidence>